<evidence type="ECO:0000256" key="3">
    <source>
        <dbReference type="ARBA" id="ARBA00022692"/>
    </source>
</evidence>
<dbReference type="SUPFAM" id="SSF103481">
    <property type="entry name" value="Multidrug resistance efflux transporter EmrE"/>
    <property type="match status" value="2"/>
</dbReference>
<dbReference type="Gene3D" id="1.10.3730.20">
    <property type="match status" value="1"/>
</dbReference>
<evidence type="ECO:0000313" key="8">
    <source>
        <dbReference type="EMBL" id="MCP8970112.1"/>
    </source>
</evidence>
<dbReference type="RefSeq" id="WP_254760029.1">
    <property type="nucleotide sequence ID" value="NZ_JANCLT010000009.1"/>
</dbReference>
<dbReference type="PANTHER" id="PTHR32322:SF2">
    <property type="entry name" value="EAMA DOMAIN-CONTAINING PROTEIN"/>
    <property type="match status" value="1"/>
</dbReference>
<dbReference type="PANTHER" id="PTHR32322">
    <property type="entry name" value="INNER MEMBRANE TRANSPORTER"/>
    <property type="match status" value="1"/>
</dbReference>
<organism evidence="8 9">
    <name type="scientific">Ectobacillus ponti</name>
    <dbReference type="NCBI Taxonomy" id="2961894"/>
    <lineage>
        <taxon>Bacteria</taxon>
        <taxon>Bacillati</taxon>
        <taxon>Bacillota</taxon>
        <taxon>Bacilli</taxon>
        <taxon>Bacillales</taxon>
        <taxon>Bacillaceae</taxon>
        <taxon>Ectobacillus</taxon>
    </lineage>
</organism>
<dbReference type="GO" id="GO:0016020">
    <property type="term" value="C:membrane"/>
    <property type="evidence" value="ECO:0007669"/>
    <property type="project" value="UniProtKB-SubCell"/>
</dbReference>
<feature type="transmembrane region" description="Helical" evidence="6">
    <location>
        <begin position="38"/>
        <end position="55"/>
    </location>
</feature>
<feature type="domain" description="EamA" evidence="7">
    <location>
        <begin position="6"/>
        <end position="139"/>
    </location>
</feature>
<feature type="transmembrane region" description="Helical" evidence="6">
    <location>
        <begin position="181"/>
        <end position="201"/>
    </location>
</feature>
<accession>A0AA41X787</accession>
<protein>
    <submittedName>
        <fullName evidence="8">DMT family transporter</fullName>
    </submittedName>
</protein>
<gene>
    <name evidence="8" type="ORF">NK662_16440</name>
</gene>
<dbReference type="InterPro" id="IPR000620">
    <property type="entry name" value="EamA_dom"/>
</dbReference>
<feature type="transmembrane region" description="Helical" evidence="6">
    <location>
        <begin position="96"/>
        <end position="116"/>
    </location>
</feature>
<keyword evidence="3 6" id="KW-0812">Transmembrane</keyword>
<evidence type="ECO:0000313" key="9">
    <source>
        <dbReference type="Proteomes" id="UP001156102"/>
    </source>
</evidence>
<dbReference type="InterPro" id="IPR037185">
    <property type="entry name" value="EmrE-like"/>
</dbReference>
<feature type="domain" description="EamA" evidence="7">
    <location>
        <begin position="151"/>
        <end position="287"/>
    </location>
</feature>
<feature type="transmembrane region" description="Helical" evidence="6">
    <location>
        <begin position="125"/>
        <end position="144"/>
    </location>
</feature>
<feature type="transmembrane region" description="Helical" evidence="6">
    <location>
        <begin position="270"/>
        <end position="287"/>
    </location>
</feature>
<feature type="transmembrane region" description="Helical" evidence="6">
    <location>
        <begin position="245"/>
        <end position="264"/>
    </location>
</feature>
<comment type="similarity">
    <text evidence="2">Belongs to the EamA transporter family.</text>
</comment>
<dbReference type="EMBL" id="JANCLT010000009">
    <property type="protein sequence ID" value="MCP8970112.1"/>
    <property type="molecule type" value="Genomic_DNA"/>
</dbReference>
<keyword evidence="5 6" id="KW-0472">Membrane</keyword>
<comment type="subcellular location">
    <subcellularLocation>
        <location evidence="1">Endomembrane system</location>
        <topology evidence="1">Multi-pass membrane protein</topology>
    </subcellularLocation>
</comment>
<feature type="transmembrane region" description="Helical" evidence="6">
    <location>
        <begin position="213"/>
        <end position="233"/>
    </location>
</feature>
<reference evidence="8" key="1">
    <citation type="submission" date="2022-07" db="EMBL/GenBank/DDBJ databases">
        <authorList>
            <person name="Li W.-J."/>
            <person name="Deng Q.-Q."/>
        </authorList>
    </citation>
    <scope>NUCLEOTIDE SEQUENCE</scope>
    <source>
        <strain evidence="8">SYSU M60031</strain>
    </source>
</reference>
<dbReference type="Proteomes" id="UP001156102">
    <property type="component" value="Unassembled WGS sequence"/>
</dbReference>
<keyword evidence="4 6" id="KW-1133">Transmembrane helix</keyword>
<proteinExistence type="inferred from homology"/>
<keyword evidence="9" id="KW-1185">Reference proteome</keyword>
<sequence length="291" mass="31189">MKHSLLGSMYLALAASIWGGMYVVVKVVVAVIPPLELVWLRYAVALAALLTIGLATRQSWKVKKRDFPLIIAIGIIGNAISIVTQETGTMLSSAQMGAIITSSTPAFMVIFARLLLKERLTMRKGLSVCLATIGVLLIVGVNHVDMSSKLGGISLLAAALTWALMSVLVKRVPGEYSQIVVTTYSILIALIALTPFVLGRLPALDAAQIAHPAIWGGVLYLGIVSTAGGFLLWNRGLQLLHASSGGLFFFFQPVVGTLLGWLMLGERIGIMFWIGSLFILSGVLFVIREEA</sequence>
<evidence type="ECO:0000256" key="1">
    <source>
        <dbReference type="ARBA" id="ARBA00004127"/>
    </source>
</evidence>
<feature type="transmembrane region" description="Helical" evidence="6">
    <location>
        <begin position="150"/>
        <end position="169"/>
    </location>
</feature>
<feature type="transmembrane region" description="Helical" evidence="6">
    <location>
        <begin position="12"/>
        <end position="32"/>
    </location>
</feature>
<evidence type="ECO:0000256" key="6">
    <source>
        <dbReference type="SAM" id="Phobius"/>
    </source>
</evidence>
<evidence type="ECO:0000259" key="7">
    <source>
        <dbReference type="Pfam" id="PF00892"/>
    </source>
</evidence>
<evidence type="ECO:0000256" key="2">
    <source>
        <dbReference type="ARBA" id="ARBA00007362"/>
    </source>
</evidence>
<dbReference type="InterPro" id="IPR050638">
    <property type="entry name" value="AA-Vitamin_Transporters"/>
</dbReference>
<comment type="caution">
    <text evidence="8">The sequence shown here is derived from an EMBL/GenBank/DDBJ whole genome shotgun (WGS) entry which is preliminary data.</text>
</comment>
<dbReference type="Pfam" id="PF00892">
    <property type="entry name" value="EamA"/>
    <property type="match status" value="2"/>
</dbReference>
<evidence type="ECO:0000256" key="4">
    <source>
        <dbReference type="ARBA" id="ARBA00022989"/>
    </source>
</evidence>
<feature type="transmembrane region" description="Helical" evidence="6">
    <location>
        <begin position="67"/>
        <end position="84"/>
    </location>
</feature>
<name>A0AA41X787_9BACI</name>
<evidence type="ECO:0000256" key="5">
    <source>
        <dbReference type="ARBA" id="ARBA00023136"/>
    </source>
</evidence>
<dbReference type="AlphaFoldDB" id="A0AA41X787"/>